<dbReference type="CDD" id="cd02696">
    <property type="entry name" value="MurNAc-LAA"/>
    <property type="match status" value="1"/>
</dbReference>
<accession>A0ABD7X2R9</accession>
<organism evidence="3 4">
    <name type="scientific">Priestia aryabhattai</name>
    <name type="common">Bacillus aryabhattai</name>
    <dbReference type="NCBI Taxonomy" id="412384"/>
    <lineage>
        <taxon>Bacteria</taxon>
        <taxon>Bacillati</taxon>
        <taxon>Bacillota</taxon>
        <taxon>Bacilli</taxon>
        <taxon>Bacillales</taxon>
        <taxon>Bacillaceae</taxon>
        <taxon>Priestia</taxon>
    </lineage>
</organism>
<proteinExistence type="predicted"/>
<dbReference type="InterPro" id="IPR002508">
    <property type="entry name" value="MurNAc-LAA_cat"/>
</dbReference>
<dbReference type="Gene3D" id="3.40.630.40">
    <property type="entry name" value="Zn-dependent exopeptidases"/>
    <property type="match status" value="1"/>
</dbReference>
<dbReference type="RefSeq" id="WP_275037490.1">
    <property type="nucleotide sequence ID" value="NZ_CP118718.1"/>
</dbReference>
<dbReference type="InterPro" id="IPR002477">
    <property type="entry name" value="Peptidoglycan-bd-like"/>
</dbReference>
<feature type="domain" description="MurNAc-LAA" evidence="2">
    <location>
        <begin position="67"/>
        <end position="185"/>
    </location>
</feature>
<dbReference type="InterPro" id="IPR036365">
    <property type="entry name" value="PGBD-like_sf"/>
</dbReference>
<gene>
    <name evidence="3" type="ORF">PWO00_12785</name>
</gene>
<dbReference type="EMBL" id="CP118718">
    <property type="protein sequence ID" value="WEA46795.1"/>
    <property type="molecule type" value="Genomic_DNA"/>
</dbReference>
<dbReference type="InterPro" id="IPR050695">
    <property type="entry name" value="N-acetylmuramoyl_amidase_3"/>
</dbReference>
<dbReference type="EC" id="3.5.1.28" evidence="3"/>
<dbReference type="Pfam" id="PF01471">
    <property type="entry name" value="PG_binding_1"/>
    <property type="match status" value="1"/>
</dbReference>
<evidence type="ECO:0000313" key="4">
    <source>
        <dbReference type="Proteomes" id="UP001220217"/>
    </source>
</evidence>
<dbReference type="AlphaFoldDB" id="A0ABD7X2R9"/>
<name>A0ABD7X2R9_PRIAR</name>
<dbReference type="Proteomes" id="UP001220217">
    <property type="component" value="Chromosome"/>
</dbReference>
<dbReference type="SUPFAM" id="SSF47090">
    <property type="entry name" value="PGBD-like"/>
    <property type="match status" value="1"/>
</dbReference>
<dbReference type="SUPFAM" id="SSF53187">
    <property type="entry name" value="Zn-dependent exopeptidases"/>
    <property type="match status" value="1"/>
</dbReference>
<sequence>MAKLKRIFWDKGHGGKDPGAADNGLQEKVLVHKIVEYAMAFLLAYYTGFVQKTSRTGDTYPTLPERAKMSKDFDADVFVSVHINAASGKGNGYESYVYNKKATKESRELQNSLNTEILAAMRKFGDIKAHGGDMEREANLSVLRNSYPIPGVLTENLYIDSSDHVYLQNEEFLKAVGHAHAVGVANFLGLSKKDGANNTTEPKPVVVVAPAEKVDSVIIEKPKATGDSGMKSIQVTLNTRYATGLAVDGVYGPATKKALVKGLQTELNKQYGAKLAVDGIFGRGTVAAVVNVSQGARGNITWILQAALYALGYDTKGVDGVFGSGTTKAVKAFQKNCGLSADGIAGKNTFNKLLM</sequence>
<dbReference type="PANTHER" id="PTHR30404:SF0">
    <property type="entry name" value="N-ACETYLMURAMOYL-L-ALANINE AMIDASE AMIC"/>
    <property type="match status" value="1"/>
</dbReference>
<dbReference type="GO" id="GO:0008745">
    <property type="term" value="F:N-acetylmuramoyl-L-alanine amidase activity"/>
    <property type="evidence" value="ECO:0007669"/>
    <property type="project" value="UniProtKB-EC"/>
</dbReference>
<protein>
    <submittedName>
        <fullName evidence="3">N-acetylmuramoyl-L-alanine amidase</fullName>
        <ecNumber evidence="3">3.5.1.28</ecNumber>
    </submittedName>
</protein>
<evidence type="ECO:0000256" key="1">
    <source>
        <dbReference type="ARBA" id="ARBA00022801"/>
    </source>
</evidence>
<dbReference type="InterPro" id="IPR036366">
    <property type="entry name" value="PGBDSf"/>
</dbReference>
<reference evidence="3 4" key="1">
    <citation type="submission" date="2023-02" db="EMBL/GenBank/DDBJ databases">
        <title>Complete genome sequence of Priestia aryabhattai G5MAi6, a methanol-tolerant strain isolated from tap water in Hong Kong.</title>
        <authorList>
            <person name="Leung K.M."/>
            <person name="Lai G.K.K."/>
            <person name="Griffin S.D.J."/>
        </authorList>
    </citation>
    <scope>NUCLEOTIDE SEQUENCE [LARGE SCALE GENOMIC DNA]</scope>
    <source>
        <strain evidence="3 4">G5MAi6</strain>
    </source>
</reference>
<evidence type="ECO:0000259" key="2">
    <source>
        <dbReference type="SMART" id="SM00646"/>
    </source>
</evidence>
<keyword evidence="1 3" id="KW-0378">Hydrolase</keyword>
<dbReference type="Pfam" id="PF01520">
    <property type="entry name" value="Amidase_3"/>
    <property type="match status" value="1"/>
</dbReference>
<evidence type="ECO:0000313" key="3">
    <source>
        <dbReference type="EMBL" id="WEA46795.1"/>
    </source>
</evidence>
<dbReference type="SMART" id="SM00646">
    <property type="entry name" value="Ami_3"/>
    <property type="match status" value="1"/>
</dbReference>
<dbReference type="PANTHER" id="PTHR30404">
    <property type="entry name" value="N-ACETYLMURAMOYL-L-ALANINE AMIDASE"/>
    <property type="match status" value="1"/>
</dbReference>
<dbReference type="Gene3D" id="1.10.101.10">
    <property type="entry name" value="PGBD-like superfamily/PGBD"/>
    <property type="match status" value="1"/>
</dbReference>